<evidence type="ECO:0000313" key="2">
    <source>
        <dbReference type="Proteomes" id="UP000243006"/>
    </source>
</evidence>
<protein>
    <submittedName>
        <fullName evidence="1">Uncharacterized protein</fullName>
    </submittedName>
</protein>
<reference evidence="1 2" key="1">
    <citation type="submission" date="2015-04" db="EMBL/GenBank/DDBJ databases">
        <title>Draft genome of the roundworm Trichinella nativa.</title>
        <authorList>
            <person name="Mitreva M."/>
        </authorList>
    </citation>
    <scope>NUCLEOTIDE SEQUENCE [LARGE SCALE GENOMIC DNA]</scope>
    <source>
        <strain evidence="1 2">ISS45</strain>
    </source>
</reference>
<gene>
    <name evidence="1" type="ORF">D917_10757</name>
</gene>
<sequence length="109" mass="12672">ECYKIEAAVLSLVQNLLCESVIDRSFILAFLNRFGINFESSGHLIWPLQLNSIKVNLLAYVVLCRFMSIDPFTNERIARPIWNRVMKTLELNYKCDNNQVDEPFDANIM</sequence>
<dbReference type="Proteomes" id="UP000243006">
    <property type="component" value="Unassembled WGS sequence"/>
</dbReference>
<feature type="non-terminal residue" evidence="1">
    <location>
        <position position="1"/>
    </location>
</feature>
<accession>A0A1Y3E964</accession>
<name>A0A1Y3E964_9BILA</name>
<dbReference type="EMBL" id="LVZM01020436">
    <property type="protein sequence ID" value="OUC41664.1"/>
    <property type="molecule type" value="Genomic_DNA"/>
</dbReference>
<comment type="caution">
    <text evidence="1">The sequence shown here is derived from an EMBL/GenBank/DDBJ whole genome shotgun (WGS) entry which is preliminary data.</text>
</comment>
<dbReference type="AlphaFoldDB" id="A0A1Y3E964"/>
<organism evidence="1 2">
    <name type="scientific">Trichinella nativa</name>
    <dbReference type="NCBI Taxonomy" id="6335"/>
    <lineage>
        <taxon>Eukaryota</taxon>
        <taxon>Metazoa</taxon>
        <taxon>Ecdysozoa</taxon>
        <taxon>Nematoda</taxon>
        <taxon>Enoplea</taxon>
        <taxon>Dorylaimia</taxon>
        <taxon>Trichinellida</taxon>
        <taxon>Trichinellidae</taxon>
        <taxon>Trichinella</taxon>
    </lineage>
</organism>
<feature type="non-terminal residue" evidence="1">
    <location>
        <position position="109"/>
    </location>
</feature>
<evidence type="ECO:0000313" key="1">
    <source>
        <dbReference type="EMBL" id="OUC41664.1"/>
    </source>
</evidence>
<proteinExistence type="predicted"/>